<feature type="domain" description="Csf1 N-terminal" evidence="3">
    <location>
        <begin position="863"/>
        <end position="1171"/>
    </location>
</feature>
<protein>
    <submittedName>
        <fullName evidence="5">DEBR0S1_04808g1_1</fullName>
    </submittedName>
</protein>
<dbReference type="PANTHER" id="PTHR32085">
    <property type="entry name" value="PROTEIN CSF1"/>
    <property type="match status" value="1"/>
</dbReference>
<keyword evidence="2" id="KW-0812">Transmembrane</keyword>
<dbReference type="GO" id="GO:0016020">
    <property type="term" value="C:membrane"/>
    <property type="evidence" value="ECO:0007669"/>
    <property type="project" value="InterPro"/>
</dbReference>
<evidence type="ECO:0000259" key="4">
    <source>
        <dbReference type="Pfam" id="PF25038"/>
    </source>
</evidence>
<dbReference type="Pfam" id="PF25038">
    <property type="entry name" value="Csf1_C"/>
    <property type="match status" value="1"/>
</dbReference>
<evidence type="ECO:0000313" key="6">
    <source>
        <dbReference type="Proteomes" id="UP000478008"/>
    </source>
</evidence>
<dbReference type="PANTHER" id="PTHR32085:SF3">
    <property type="entry name" value="PROTEIN CSF1"/>
    <property type="match status" value="1"/>
</dbReference>
<dbReference type="InterPro" id="IPR056779">
    <property type="entry name" value="Csf1_C"/>
</dbReference>
<evidence type="ECO:0000313" key="5">
    <source>
        <dbReference type="EMBL" id="VUG15991.1"/>
    </source>
</evidence>
<feature type="region of interest" description="Disordered" evidence="1">
    <location>
        <begin position="163"/>
        <end position="186"/>
    </location>
</feature>
<dbReference type="Pfam" id="PF21678">
    <property type="entry name" value="Csf1_N"/>
    <property type="match status" value="3"/>
</dbReference>
<feature type="domain" description="Csf1 N-terminal" evidence="3">
    <location>
        <begin position="1386"/>
        <end position="1581"/>
    </location>
</feature>
<sequence>MDVSSTFYARAVNSTVNLNWAFLIYWIVALLSATLFAFYFNRIVGIVISFLLRPILWRKYRIRVQVQSLKVSFLGGRIFFKNLIIITRNQMYLMHQGTFTWRYWLLHTRKTKLLLEQQHQKSAINAGLSARNFLSVMGLEVFLYNRTGAYDIITEKLKEDKTNESNHEYSEYSEANQRPGNSNSLSGSLDSILTDDNISNAHSTQSYHNVESSNLDEASLYRVKTAIEQEEIVDSTFLDILPLDVEVEKGSVIIGNETTPSLLVALCSTMKGTIDASEPASNLDYYRSNFDVDCSDFKIDLRPNVTFKSIEKLDDEINRFVVRNTEHKFSLWKFFSGIADRIVYVLFCIGSVAFFCLPLGSKKSHQNPATDFSEESTAFGSASKEKDDDKWYGLARYLTEKSDADLTSSTRIAGEDTSTKQNNDKLNQQYFGEYARCTNIFESTRTKIKYYYDSPGLVPPVQITSNPVTGPNIGNGCDAPQTGLDISTFGASMHYGPWADKQRGPIQKLIFPQICRDSEPFKKLCTGMRRQYTDFVINVEFEDEATLQIPHREPSKDEVYQKETAATANVRPFGWIELKFLKDTSIWISTSYIPEEEAGYDNHLKISLNDVEISTSVNHDILFKATKHFVDASIGYPLEWNGEAIWTFDMRSTAAELYILREHFSLLADLFTDFSSGDPIPYEVFRPFVYRINWTVDDYKLFFNINERNVIDNPLDHSNNTYFATSGEELLLKIDIPLETVYRKSTEVSYELSTNYFVLSLEPPPWNTIANFMDTPMIGKSFNFKLTGSYMYYSNIEVDAIDTIIVNCICEDTTLECYGFVIKYFLFLKENYFGDDIKFRTMAEFTSEVIKNRGNPLHLREKQPEKTRMKNDRDFFFSFCVRNGCAILPVHLYDCGSMIAGHFKKLDIDIRINDYYMDIQANVPHAFIEYVDMVGHTNIFDNIKLKKPIKHDLELDRLAIHGHRMFGLPPENFSYFCRWTFDLGPIVIDSGIQFMTALVQSLVCAGFGYTDVENSLQMPEQEIMNIMNLSFTAPSVKIKLQESDYAFNINLTPVNLTLSDQMVDKFSDRMDVDIRNITINCYHNAERIFNLKTSLKLTNFGKKRQATERREAQIEHVHANDGPFHRCPFLLPESYRNRQYRKAYMNIIPSIDLPDAPEPYLESTIDNIVREYPQKLRNKLADSYGNKDDDSFGHHAIPSINLESDQNSDELCKYEDFIIKLGRVDAAFKLQLLDALCSILSNSLNLSIYRVTDSIQVDVFMYLQRTRLPFSMKVALVCPYISLCMEDSGNFKFDIQNIFLRFSQYSESDDSESEKIINLDFRSGGMRLKGFKEQSKESLHASVSNVGVQMTSSKSSTILNPHIGDFKLLLLPEDIVWVLTEVDKLLQGFSGLRNVMKENEESKESAAMEFVYQVSMAGVKYKIVHDPPCITKPSYITRFSNKHTRLHNSWRIMTRLRHVMKNLPESWHRKANALFKAKDWEVPSGGPDDVFRIFLNWRQWESQNIQDSYILKHAFLLDKVRKISKKMSLIGILERFDFMLYTVKGRFSIDDIRISVKDGEKADALKENISELISGNVDSCRDVNIEIHSANAKLREIIHSAQLFVSTGADLIDYLQNVKKKKDTANTSKVTHSSETRTILTTVRMSVNEFSLESVLNETAFTVRGNKIILTALAIKGDQLEALTMHHSIDTLEGALLSGNSQIVKANCKSHNATFSIIGDVISGTRTLSITNGDISVLCLPGTERLISAIDDFMKTEYPVIESFWKLIARKKQTVRSKERYNIPLKGSFAVSIHYDKLTLKFRLLSLLEYAVTISDIQLDASAKERKLVNTFSIYRILSSLTSRRKEGDYQYLYCFLDKTTGILSVRPRNEEEYDAFCKMSVGNGRVQMSQADLLDIIEQARWDLRIAKCDVERIISKFQQLSARIRPTSTEPAISTPQNMGSQRKQSKFSKIMKKIHILFSLGCNAMGIMLRANGNQFGIDSSNVLLLVNAMDCGVPGVKPCGTLKMPSSRISISSDKSGNQRYLVFHSHLSIDVINPPLSIGKLQRLVVSSDFFRIALTPVISKRMIDTFKKVLSLFQTKQIIPVQPIAEKSDKFDLPVLRTILSFFAIKIKAQNLCIGWLFESDDGYYTFDYSQPGVIIGFESSEIICAKGAGKMSASGLYVSFAHGRKPSDFYPMKSERDSKNRVFFPMFNLVYGIADEGDNKCLQIKVDGDVVDFSLQTTVFLVAKPLGRSISQLQREFKEVRRRLSFSSNGETKIDRNESIQKVTKGLFGISNLNCVLKFNGAKFSIVDPNLKIGNEIPKFSVQAPGLSTMLEWKRKLTPTDRHQVFVSVDISHTDNQLTYTCVPILASIVDSCRDFMRTDARQINLRPNNDNISGSLSQWHKILKSIQFEFTLKIEPQRLILTCNPRANVAAEISTNEIHSVISSDKTYSGLIFIENLSAEIRHAYSKEASTKLFFRGITLNMSLDVEEGKRNFFPVLCVNKISALVNMQQRQDLDVFRDLWIPGTYYRADSGRQKHDASTESRKKFAEMLREVSSTSAFPWMLVFVAKKIELELRFGTSLGTFKGHIEDTWAVSKKEMNWDQNARAELGKIYLESKGRLGGKLTINQLRAASVISWKKDGIALDVPLVMTSIGISTIEAGVSLDYHPFLVVEIGDLKLGVLNRHTNNASDTLAASASAGNLKIFTTALAASSLVDIYTIGLRIRQEIHISYHQVLNDDDDMTDLGSRVRLSKKRKTISEAFLGVIQQLRTELDLNVGTTVIQVCPSSLTDTQALVVHLGYTEVKFSQDSIEGLKNLLVLRLKNSVISLSTYKHKMKEDIFDQDLHHYIDLAGKTSGGNIISLPSLEITEHTMESFENNLVQYTYNLAFGNKIDVRWNLGSVYFIRQMWYTHANALKTRLQALRILEYDEMGDNVEDNYKESLLETVNIEDRLKDVERDKKYEYLATEEPHIETPQLRDLGNATPPLEWFGLHRDKFPKLTHQMIIVNLQKMIVKAENQYSKILH</sequence>
<proteinExistence type="predicted"/>
<keyword evidence="6" id="KW-1185">Reference proteome</keyword>
<dbReference type="Proteomes" id="UP000478008">
    <property type="component" value="Unassembled WGS sequence"/>
</dbReference>
<dbReference type="InterPro" id="IPR048636">
    <property type="entry name" value="Csf1_N"/>
</dbReference>
<reference evidence="5 6" key="1">
    <citation type="submission" date="2019-07" db="EMBL/GenBank/DDBJ databases">
        <authorList>
            <person name="Friedrich A."/>
            <person name="Schacherer J."/>
        </authorList>
    </citation>
    <scope>NUCLEOTIDE SEQUENCE [LARGE SCALE GENOMIC DNA]</scope>
</reference>
<keyword evidence="2" id="KW-1133">Transmembrane helix</keyword>
<feature type="domain" description="Csf1 C-terminal region" evidence="4">
    <location>
        <begin position="2106"/>
        <end position="3011"/>
    </location>
</feature>
<evidence type="ECO:0000256" key="1">
    <source>
        <dbReference type="SAM" id="MobiDB-lite"/>
    </source>
</evidence>
<dbReference type="InterPro" id="IPR029636">
    <property type="entry name" value="Csf1"/>
</dbReference>
<dbReference type="EMBL" id="CABFWN010000001">
    <property type="protein sequence ID" value="VUG15991.1"/>
    <property type="molecule type" value="Genomic_DNA"/>
</dbReference>
<name>A0A7D9CUR4_DEKBR</name>
<accession>A0A7D9CUR4</accession>
<evidence type="ECO:0000256" key="2">
    <source>
        <dbReference type="SAM" id="Phobius"/>
    </source>
</evidence>
<dbReference type="GO" id="GO:0006113">
    <property type="term" value="P:fermentation"/>
    <property type="evidence" value="ECO:0007669"/>
    <property type="project" value="InterPro"/>
</dbReference>
<keyword evidence="2" id="KW-0472">Membrane</keyword>
<feature type="transmembrane region" description="Helical" evidence="2">
    <location>
        <begin position="20"/>
        <end position="52"/>
    </location>
</feature>
<evidence type="ECO:0000259" key="3">
    <source>
        <dbReference type="Pfam" id="PF21678"/>
    </source>
</evidence>
<organism evidence="5 6">
    <name type="scientific">Dekkera bruxellensis</name>
    <name type="common">Brettanomyces custersii</name>
    <dbReference type="NCBI Taxonomy" id="5007"/>
    <lineage>
        <taxon>Eukaryota</taxon>
        <taxon>Fungi</taxon>
        <taxon>Dikarya</taxon>
        <taxon>Ascomycota</taxon>
        <taxon>Saccharomycotina</taxon>
        <taxon>Pichiomycetes</taxon>
        <taxon>Pichiales</taxon>
        <taxon>Pichiaceae</taxon>
        <taxon>Brettanomyces</taxon>
    </lineage>
</organism>
<gene>
    <name evidence="5" type="ORF">DEBR0S1_04808G</name>
</gene>
<feature type="domain" description="Csf1 N-terminal" evidence="3">
    <location>
        <begin position="37"/>
        <end position="852"/>
    </location>
</feature>